<dbReference type="Proteomes" id="UP000799640">
    <property type="component" value="Unassembled WGS sequence"/>
</dbReference>
<evidence type="ECO:0000259" key="8">
    <source>
        <dbReference type="Pfam" id="PF07992"/>
    </source>
</evidence>
<dbReference type="Pfam" id="PF07992">
    <property type="entry name" value="Pyr_redox_2"/>
    <property type="match status" value="1"/>
</dbReference>
<evidence type="ECO:0000256" key="4">
    <source>
        <dbReference type="ARBA" id="ARBA00022827"/>
    </source>
</evidence>
<evidence type="ECO:0000256" key="1">
    <source>
        <dbReference type="ARBA" id="ARBA00001974"/>
    </source>
</evidence>
<dbReference type="OrthoDB" id="66881at2759"/>
<dbReference type="SUPFAM" id="SSF51905">
    <property type="entry name" value="FAD/NAD(P)-binding domain"/>
    <property type="match status" value="1"/>
</dbReference>
<dbReference type="EMBL" id="ML996692">
    <property type="protein sequence ID" value="KAF2401839.1"/>
    <property type="molecule type" value="Genomic_DNA"/>
</dbReference>
<dbReference type="AlphaFoldDB" id="A0A6G1I192"/>
<evidence type="ECO:0000256" key="2">
    <source>
        <dbReference type="ARBA" id="ARBA00010139"/>
    </source>
</evidence>
<gene>
    <name evidence="9" type="ORF">EJ06DRAFT_537119</name>
</gene>
<keyword evidence="7 9" id="KW-0503">Monooxygenase</keyword>
<dbReference type="InterPro" id="IPR023753">
    <property type="entry name" value="FAD/NAD-binding_dom"/>
</dbReference>
<keyword evidence="4" id="KW-0274">FAD</keyword>
<keyword evidence="10" id="KW-1185">Reference proteome</keyword>
<dbReference type="GO" id="GO:0004497">
    <property type="term" value="F:monooxygenase activity"/>
    <property type="evidence" value="ECO:0007669"/>
    <property type="project" value="UniProtKB-KW"/>
</dbReference>
<dbReference type="PANTHER" id="PTHR43098:SF3">
    <property type="entry name" value="L-ORNITHINE N(5)-MONOOXYGENASE-RELATED"/>
    <property type="match status" value="1"/>
</dbReference>
<dbReference type="Gene3D" id="3.50.50.60">
    <property type="entry name" value="FAD/NAD(P)-binding domain"/>
    <property type="match status" value="2"/>
</dbReference>
<evidence type="ECO:0000256" key="7">
    <source>
        <dbReference type="ARBA" id="ARBA00023033"/>
    </source>
</evidence>
<keyword evidence="6" id="KW-0560">Oxidoreductase</keyword>
<organism evidence="9 10">
    <name type="scientific">Trichodelitschia bisporula</name>
    <dbReference type="NCBI Taxonomy" id="703511"/>
    <lineage>
        <taxon>Eukaryota</taxon>
        <taxon>Fungi</taxon>
        <taxon>Dikarya</taxon>
        <taxon>Ascomycota</taxon>
        <taxon>Pezizomycotina</taxon>
        <taxon>Dothideomycetes</taxon>
        <taxon>Dothideomycetes incertae sedis</taxon>
        <taxon>Phaeotrichales</taxon>
        <taxon>Phaeotrichaceae</taxon>
        <taxon>Trichodelitschia</taxon>
    </lineage>
</organism>
<dbReference type="InterPro" id="IPR036188">
    <property type="entry name" value="FAD/NAD-bd_sf"/>
</dbReference>
<comment type="similarity">
    <text evidence="2">Belongs to the FAD-binding monooxygenase family.</text>
</comment>
<reference evidence="9" key="1">
    <citation type="journal article" date="2020" name="Stud. Mycol.">
        <title>101 Dothideomycetes genomes: a test case for predicting lifestyles and emergence of pathogens.</title>
        <authorList>
            <person name="Haridas S."/>
            <person name="Albert R."/>
            <person name="Binder M."/>
            <person name="Bloem J."/>
            <person name="Labutti K."/>
            <person name="Salamov A."/>
            <person name="Andreopoulos B."/>
            <person name="Baker S."/>
            <person name="Barry K."/>
            <person name="Bills G."/>
            <person name="Bluhm B."/>
            <person name="Cannon C."/>
            <person name="Castanera R."/>
            <person name="Culley D."/>
            <person name="Daum C."/>
            <person name="Ezra D."/>
            <person name="Gonzalez J."/>
            <person name="Henrissat B."/>
            <person name="Kuo A."/>
            <person name="Liang C."/>
            <person name="Lipzen A."/>
            <person name="Lutzoni F."/>
            <person name="Magnuson J."/>
            <person name="Mondo S."/>
            <person name="Nolan M."/>
            <person name="Ohm R."/>
            <person name="Pangilinan J."/>
            <person name="Park H.-J."/>
            <person name="Ramirez L."/>
            <person name="Alfaro M."/>
            <person name="Sun H."/>
            <person name="Tritt A."/>
            <person name="Yoshinaga Y."/>
            <person name="Zwiers L.-H."/>
            <person name="Turgeon B."/>
            <person name="Goodwin S."/>
            <person name="Spatafora J."/>
            <person name="Crous P."/>
            <person name="Grigoriev I."/>
        </authorList>
    </citation>
    <scope>NUCLEOTIDE SEQUENCE</scope>
    <source>
        <strain evidence="9">CBS 262.69</strain>
    </source>
</reference>
<feature type="domain" description="FAD/NAD(P)-binding" evidence="8">
    <location>
        <begin position="17"/>
        <end position="203"/>
    </location>
</feature>
<sequence length="512" mass="57650">MLHSEIGAESNGIPEVDVLIVGAGFGGFLLMNKLRKQGMTTKIYEKGTASGGVWYWNCYPGARVDTDMQMYQILDKELRQNFTFKERYPGREEFHRYFEYHVGEAVFDESRHVWRVECADGSRIYCRWFIPCVGFAAKRFTPPFKGLSEFRGDVHHTAVWPQYSVSLKKKRTAVVGTGASGVQPIQEIGPIVEHLTVYQRTPNYALPMNQSLLNPKEVEAKKISGEWDAFMKGAFSTFVGFSFSLSDASTFDHTPEEKEKFFHKLLAEEGGFRFWLVRKRIPDPKKQELLAPEKPPHPIGTKRPALEQNFYQVVSAKNVGIIDVNKDPIIEVTERGIRTKSGFVEVNMIILATGFDSLTGSLSCLNIRGTDGGTIADHWKDGVRTAFGNAIAGFPNLFVPYAPQGPTAFANGPTCLEVQATWVDTVIRDLRAKGITRIDPKPEAEVEWTRRVNEKWNMSLFPMVKSWYQSSNIPGKRIQALNWSGGLPAYKEALDESVANDYQAWKLAKVAV</sequence>
<evidence type="ECO:0000256" key="6">
    <source>
        <dbReference type="ARBA" id="ARBA00023002"/>
    </source>
</evidence>
<comment type="cofactor">
    <cofactor evidence="1">
        <name>FAD</name>
        <dbReference type="ChEBI" id="CHEBI:57692"/>
    </cofactor>
</comment>
<dbReference type="InterPro" id="IPR050775">
    <property type="entry name" value="FAD-binding_Monooxygenases"/>
</dbReference>
<evidence type="ECO:0000313" key="9">
    <source>
        <dbReference type="EMBL" id="KAF2401839.1"/>
    </source>
</evidence>
<keyword evidence="5" id="KW-0521">NADP</keyword>
<dbReference type="PANTHER" id="PTHR43098">
    <property type="entry name" value="L-ORNITHINE N(5)-MONOOXYGENASE-RELATED"/>
    <property type="match status" value="1"/>
</dbReference>
<keyword evidence="3" id="KW-0285">Flavoprotein</keyword>
<evidence type="ECO:0000256" key="3">
    <source>
        <dbReference type="ARBA" id="ARBA00022630"/>
    </source>
</evidence>
<proteinExistence type="inferred from homology"/>
<evidence type="ECO:0000313" key="10">
    <source>
        <dbReference type="Proteomes" id="UP000799640"/>
    </source>
</evidence>
<evidence type="ECO:0000256" key="5">
    <source>
        <dbReference type="ARBA" id="ARBA00022857"/>
    </source>
</evidence>
<name>A0A6G1I192_9PEZI</name>
<accession>A0A6G1I192</accession>
<protein>
    <submittedName>
        <fullName evidence="9">Cyclohexanone monooxygenase</fullName>
    </submittedName>
</protein>